<keyword evidence="7 12" id="KW-0648">Protein biosynthesis</keyword>
<evidence type="ECO:0000256" key="3">
    <source>
        <dbReference type="ARBA" id="ARBA00013169"/>
    </source>
</evidence>
<dbReference type="EMBL" id="KZ992724">
    <property type="protein sequence ID" value="RKP07413.1"/>
    <property type="molecule type" value="Genomic_DNA"/>
</dbReference>
<keyword evidence="16" id="KW-1185">Reference proteome</keyword>
<feature type="domain" description="Methionyl/Valyl/Leucyl/Isoleucyl-tRNA synthetase anticodon-binding" evidence="14">
    <location>
        <begin position="726"/>
        <end position="790"/>
    </location>
</feature>
<dbReference type="PANTHER" id="PTHR11946:SF109">
    <property type="entry name" value="VALINE--TRNA LIGASE"/>
    <property type="match status" value="1"/>
</dbReference>
<dbReference type="Gene3D" id="1.10.730.10">
    <property type="entry name" value="Isoleucyl-tRNA Synthetase, Domain 1"/>
    <property type="match status" value="1"/>
</dbReference>
<evidence type="ECO:0000256" key="1">
    <source>
        <dbReference type="ARBA" id="ARBA00004496"/>
    </source>
</evidence>
<name>A0A4P9XN94_9FUNG</name>
<keyword evidence="8" id="KW-0175">Coiled coil</keyword>
<dbReference type="InterPro" id="IPR009080">
    <property type="entry name" value="tRNAsynth_Ia_anticodon-bd"/>
</dbReference>
<keyword evidence="5 12" id="KW-0547">Nucleotide-binding</keyword>
<dbReference type="Pfam" id="PF00133">
    <property type="entry name" value="tRNA-synt_1"/>
    <property type="match status" value="1"/>
</dbReference>
<dbReference type="Proteomes" id="UP000271241">
    <property type="component" value="Unassembled WGS sequence"/>
</dbReference>
<dbReference type="InterPro" id="IPR002300">
    <property type="entry name" value="aa-tRNA-synth_Ia"/>
</dbReference>
<evidence type="ECO:0000256" key="6">
    <source>
        <dbReference type="ARBA" id="ARBA00022840"/>
    </source>
</evidence>
<evidence type="ECO:0000256" key="10">
    <source>
        <dbReference type="ARBA" id="ARBA00029936"/>
    </source>
</evidence>
<dbReference type="PANTHER" id="PTHR11946">
    <property type="entry name" value="VALYL-TRNA SYNTHETASES"/>
    <property type="match status" value="1"/>
</dbReference>
<dbReference type="InterPro" id="IPR033705">
    <property type="entry name" value="Anticodon_Ia_Val"/>
</dbReference>
<dbReference type="CDD" id="cd07962">
    <property type="entry name" value="Anticodon_Ia_Val"/>
    <property type="match status" value="1"/>
</dbReference>
<evidence type="ECO:0000256" key="8">
    <source>
        <dbReference type="ARBA" id="ARBA00023054"/>
    </source>
</evidence>
<dbReference type="FunFam" id="3.90.740.10:FF:000010">
    <property type="entry name" value="Valine--tRNA ligase"/>
    <property type="match status" value="1"/>
</dbReference>
<evidence type="ECO:0000259" key="13">
    <source>
        <dbReference type="Pfam" id="PF00133"/>
    </source>
</evidence>
<evidence type="ECO:0000313" key="16">
    <source>
        <dbReference type="Proteomes" id="UP000271241"/>
    </source>
</evidence>
<evidence type="ECO:0000256" key="2">
    <source>
        <dbReference type="ARBA" id="ARBA00005594"/>
    </source>
</evidence>
<dbReference type="SUPFAM" id="SSF52374">
    <property type="entry name" value="Nucleotidylyl transferase"/>
    <property type="match status" value="1"/>
</dbReference>
<proteinExistence type="inferred from homology"/>
<evidence type="ECO:0000256" key="9">
    <source>
        <dbReference type="ARBA" id="ARBA00023146"/>
    </source>
</evidence>
<dbReference type="InterPro" id="IPR009008">
    <property type="entry name" value="Val/Leu/Ile-tRNA-synth_edit"/>
</dbReference>
<dbReference type="GO" id="GO:0005829">
    <property type="term" value="C:cytosol"/>
    <property type="evidence" value="ECO:0007669"/>
    <property type="project" value="TreeGrafter"/>
</dbReference>
<dbReference type="OrthoDB" id="629407at2759"/>
<dbReference type="GO" id="GO:0004832">
    <property type="term" value="F:valine-tRNA ligase activity"/>
    <property type="evidence" value="ECO:0007669"/>
    <property type="project" value="UniProtKB-EC"/>
</dbReference>
<evidence type="ECO:0000256" key="4">
    <source>
        <dbReference type="ARBA" id="ARBA00022598"/>
    </source>
</evidence>
<comment type="subcellular location">
    <subcellularLocation>
        <location evidence="1">Cytoplasm</location>
    </subcellularLocation>
</comment>
<accession>A0A4P9XN94</accession>
<feature type="domain" description="Aminoacyl-tRNA synthetase class Ia" evidence="13">
    <location>
        <begin position="137"/>
        <end position="672"/>
    </location>
</feature>
<organism evidence="15 16">
    <name type="scientific">Thamnocephalis sphaerospora</name>
    <dbReference type="NCBI Taxonomy" id="78915"/>
    <lineage>
        <taxon>Eukaryota</taxon>
        <taxon>Fungi</taxon>
        <taxon>Fungi incertae sedis</taxon>
        <taxon>Zoopagomycota</taxon>
        <taxon>Zoopagomycotina</taxon>
        <taxon>Zoopagomycetes</taxon>
        <taxon>Zoopagales</taxon>
        <taxon>Sigmoideomycetaceae</taxon>
        <taxon>Thamnocephalis</taxon>
    </lineage>
</organism>
<gene>
    <name evidence="15" type="ORF">THASP1DRAFT_30776</name>
</gene>
<dbReference type="EC" id="6.1.1.9" evidence="3"/>
<dbReference type="InterPro" id="IPR001412">
    <property type="entry name" value="aa-tRNA-synth_I_CS"/>
</dbReference>
<dbReference type="GO" id="GO:0002161">
    <property type="term" value="F:aminoacyl-tRNA deacylase activity"/>
    <property type="evidence" value="ECO:0007669"/>
    <property type="project" value="InterPro"/>
</dbReference>
<dbReference type="GO" id="GO:0005524">
    <property type="term" value="F:ATP binding"/>
    <property type="evidence" value="ECO:0007669"/>
    <property type="project" value="UniProtKB-KW"/>
</dbReference>
<dbReference type="InterPro" id="IPR014729">
    <property type="entry name" value="Rossmann-like_a/b/a_fold"/>
</dbReference>
<keyword evidence="6 12" id="KW-0067">ATP-binding</keyword>
<dbReference type="Gene3D" id="3.40.50.620">
    <property type="entry name" value="HUPs"/>
    <property type="match status" value="2"/>
</dbReference>
<dbReference type="SUPFAM" id="SSF50677">
    <property type="entry name" value="ValRS/IleRS/LeuRS editing domain"/>
    <property type="match status" value="1"/>
</dbReference>
<protein>
    <recommendedName>
        <fullName evidence="3">valine--tRNA ligase</fullName>
        <ecNumber evidence="3">6.1.1.9</ecNumber>
    </recommendedName>
    <alternativeName>
        <fullName evidence="10">Valyl-tRNA synthetase</fullName>
    </alternativeName>
</protein>
<sequence>MSTALALQRLRTSYGPVQRTRASTFGAFSWTNTARLLATRRRRWYASSASDAPSAPRPPAAQLADTYQPSAVEGGRYDWWEQQGLFMPQSERRQAIGTGEAPSTETFTMIVPPPNVTGVLHIGHALTAYIQDTVLRRSDMTREAFISEVWRWKETCSDHIGVQLRRLGASLDWRHAFFTMDDTRGEAVVEAFCQLHRDGLIYRDTRLVNWCCALRTVISDIEIEYEDVEGRTMLALPGREDPVEFGVLHRLAYQLADGKGELIVGTTRVETMLADCALAVHPDDARYKHFHGKKVVHPVTGCHIPIVTDAHLVDPEFGTGVVKVTPAHDANDYACARRHGLPVISMINMDGTVSAACGVPELVGKDRYDARPVVVEMLKQRDAYRGADTKHAMRIARCSRSGDVIEPMIQPQWYLKCAEMAERVLADLECGNQYAIIPASYEAEWRRWLDGIHDWCVSRQLWWGHRIPAYRVMLSGESPSEERWVVARNTEEAHGEAKRMLAEQGRDLSTTYQLSQDEDVLDTWFSSGLLPLSALGWTGKNPVPTRYPLNLMETGADILFFWVARMSMLCTYFAGSTPFKQISLHPMVRDAQGRKMSKSLGNVLDPLHVIEGVPLATLEESIQLGNLSAPEKKRSLFDMRKQFPNGIPPCGSDGLRFSLLLATQQTRQINMDVSNVVAASHFANKLWNLCKFAFARFDSLTTNETAWLVEAVRHTPMPDAATTLIRLHEAASEMRRFLVEDLCDTYIEYAKPLLYGQATEAKLQEMYHLAFALDTSLRLLHPMMPFITEVCPIELVRQPQ</sequence>
<dbReference type="NCBIfam" id="TIGR00422">
    <property type="entry name" value="valS"/>
    <property type="match status" value="1"/>
</dbReference>
<comment type="similarity">
    <text evidence="2 12">Belongs to the class-I aminoacyl-tRNA synthetase family.</text>
</comment>
<dbReference type="STRING" id="78915.A0A4P9XN94"/>
<evidence type="ECO:0000256" key="12">
    <source>
        <dbReference type="RuleBase" id="RU363035"/>
    </source>
</evidence>
<evidence type="ECO:0000256" key="5">
    <source>
        <dbReference type="ARBA" id="ARBA00022741"/>
    </source>
</evidence>
<dbReference type="SUPFAM" id="SSF47323">
    <property type="entry name" value="Anticodon-binding domain of a subclass of class I aminoacyl-tRNA synthetases"/>
    <property type="match status" value="1"/>
</dbReference>
<evidence type="ECO:0000256" key="11">
    <source>
        <dbReference type="ARBA" id="ARBA00047552"/>
    </source>
</evidence>
<evidence type="ECO:0000259" key="14">
    <source>
        <dbReference type="Pfam" id="PF08264"/>
    </source>
</evidence>
<dbReference type="GO" id="GO:0006438">
    <property type="term" value="P:valyl-tRNA aminoacylation"/>
    <property type="evidence" value="ECO:0007669"/>
    <property type="project" value="InterPro"/>
</dbReference>
<dbReference type="Gene3D" id="3.90.740.10">
    <property type="entry name" value="Valyl/Leucyl/Isoleucyl-tRNA synthetase, editing domain"/>
    <property type="match status" value="1"/>
</dbReference>
<dbReference type="Pfam" id="PF08264">
    <property type="entry name" value="Anticodon_1"/>
    <property type="match status" value="1"/>
</dbReference>
<dbReference type="InterPro" id="IPR002303">
    <property type="entry name" value="Valyl-tRNA_ligase"/>
</dbReference>
<comment type="catalytic activity">
    <reaction evidence="11">
        <text>tRNA(Val) + L-valine + ATP = L-valyl-tRNA(Val) + AMP + diphosphate</text>
        <dbReference type="Rhea" id="RHEA:10704"/>
        <dbReference type="Rhea" id="RHEA-COMP:9672"/>
        <dbReference type="Rhea" id="RHEA-COMP:9708"/>
        <dbReference type="ChEBI" id="CHEBI:30616"/>
        <dbReference type="ChEBI" id="CHEBI:33019"/>
        <dbReference type="ChEBI" id="CHEBI:57762"/>
        <dbReference type="ChEBI" id="CHEBI:78442"/>
        <dbReference type="ChEBI" id="CHEBI:78537"/>
        <dbReference type="ChEBI" id="CHEBI:456215"/>
        <dbReference type="EC" id="6.1.1.9"/>
    </reaction>
</comment>
<evidence type="ECO:0000256" key="7">
    <source>
        <dbReference type="ARBA" id="ARBA00022917"/>
    </source>
</evidence>
<dbReference type="AlphaFoldDB" id="A0A4P9XN94"/>
<dbReference type="PRINTS" id="PR00986">
    <property type="entry name" value="TRNASYNTHVAL"/>
</dbReference>
<dbReference type="PROSITE" id="PS00178">
    <property type="entry name" value="AA_TRNA_LIGASE_I"/>
    <property type="match status" value="1"/>
</dbReference>
<keyword evidence="4 12" id="KW-0436">Ligase</keyword>
<dbReference type="InterPro" id="IPR013155">
    <property type="entry name" value="M/V/L/I-tRNA-synth_anticd-bd"/>
</dbReference>
<keyword evidence="9 12" id="KW-0030">Aminoacyl-tRNA synthetase</keyword>
<reference evidence="16" key="1">
    <citation type="journal article" date="2018" name="Nat. Microbiol.">
        <title>Leveraging single-cell genomics to expand the fungal tree of life.</title>
        <authorList>
            <person name="Ahrendt S.R."/>
            <person name="Quandt C.A."/>
            <person name="Ciobanu D."/>
            <person name="Clum A."/>
            <person name="Salamov A."/>
            <person name="Andreopoulos B."/>
            <person name="Cheng J.F."/>
            <person name="Woyke T."/>
            <person name="Pelin A."/>
            <person name="Henrissat B."/>
            <person name="Reynolds N.K."/>
            <person name="Benny G.L."/>
            <person name="Smith M.E."/>
            <person name="James T.Y."/>
            <person name="Grigoriev I.V."/>
        </authorList>
    </citation>
    <scope>NUCLEOTIDE SEQUENCE [LARGE SCALE GENOMIC DNA]</scope>
    <source>
        <strain evidence="16">RSA 1356</strain>
    </source>
</reference>
<evidence type="ECO:0000313" key="15">
    <source>
        <dbReference type="EMBL" id="RKP07413.1"/>
    </source>
</evidence>